<evidence type="ECO:0000256" key="4">
    <source>
        <dbReference type="ARBA" id="ARBA00022448"/>
    </source>
</evidence>
<evidence type="ECO:0000259" key="18">
    <source>
        <dbReference type="PROSITE" id="PS50892"/>
    </source>
</evidence>
<feature type="repeat" description="WD" evidence="15">
    <location>
        <begin position="231"/>
        <end position="272"/>
    </location>
</feature>
<dbReference type="SMART" id="SM00320">
    <property type="entry name" value="WD40"/>
    <property type="match status" value="6"/>
</dbReference>
<feature type="compositionally biased region" description="Low complexity" evidence="17">
    <location>
        <begin position="750"/>
        <end position="760"/>
    </location>
</feature>
<dbReference type="InterPro" id="IPR013905">
    <property type="entry name" value="Lgl_C_dom"/>
</dbReference>
<dbReference type="GO" id="GO:0045159">
    <property type="term" value="F:myosin II binding"/>
    <property type="evidence" value="ECO:0007669"/>
    <property type="project" value="TreeGrafter"/>
</dbReference>
<feature type="domain" description="V-SNARE coiled-coil homology" evidence="18">
    <location>
        <begin position="1057"/>
        <end position="1117"/>
    </location>
</feature>
<dbReference type="CDD" id="cd15893">
    <property type="entry name" value="R-SNARE_STXBP5"/>
    <property type="match status" value="1"/>
</dbReference>
<dbReference type="SUPFAM" id="SSF50978">
    <property type="entry name" value="WD40 repeat-like"/>
    <property type="match status" value="2"/>
</dbReference>
<keyword evidence="13" id="KW-0472">Membrane</keyword>
<dbReference type="GO" id="GO:0015031">
    <property type="term" value="P:protein transport"/>
    <property type="evidence" value="ECO:0007669"/>
    <property type="project" value="UniProtKB-KW"/>
</dbReference>
<dbReference type="Bgee" id="ENSAMXG00000000560">
    <property type="expression patterns" value="Expressed in intestine and 14 other cell types or tissues"/>
</dbReference>
<dbReference type="Proteomes" id="UP000018467">
    <property type="component" value="Unassembled WGS sequence"/>
</dbReference>
<dbReference type="InterPro" id="IPR042855">
    <property type="entry name" value="V_SNARE_CC"/>
</dbReference>
<evidence type="ECO:0000256" key="1">
    <source>
        <dbReference type="ARBA" id="ARBA00004202"/>
    </source>
</evidence>
<dbReference type="PROSITE" id="PS50082">
    <property type="entry name" value="WD_REPEATS_2"/>
    <property type="match status" value="1"/>
</dbReference>
<organism evidence="19 20">
    <name type="scientific">Astyanax mexicanus</name>
    <name type="common">Blind cave fish</name>
    <name type="synonym">Astyanax fasciatus mexicanus</name>
    <dbReference type="NCBI Taxonomy" id="7994"/>
    <lineage>
        <taxon>Eukaryota</taxon>
        <taxon>Metazoa</taxon>
        <taxon>Chordata</taxon>
        <taxon>Craniata</taxon>
        <taxon>Vertebrata</taxon>
        <taxon>Euteleostomi</taxon>
        <taxon>Actinopterygii</taxon>
        <taxon>Neopterygii</taxon>
        <taxon>Teleostei</taxon>
        <taxon>Ostariophysi</taxon>
        <taxon>Characiformes</taxon>
        <taxon>Characoidei</taxon>
        <taxon>Acestrorhamphidae</taxon>
        <taxon>Acestrorhamphinae</taxon>
        <taxon>Astyanax</taxon>
    </lineage>
</organism>
<dbReference type="Ensembl" id="ENSAMXT00000040402.1">
    <property type="protein sequence ID" value="ENSAMXP00000041976.1"/>
    <property type="gene ID" value="ENSAMXG00000000560.2"/>
</dbReference>
<dbReference type="InterPro" id="IPR000664">
    <property type="entry name" value="Lethal2_giant"/>
</dbReference>
<reference evidence="20" key="2">
    <citation type="journal article" date="2014" name="Nat. Commun.">
        <title>The cavefish genome reveals candidate genes for eye loss.</title>
        <authorList>
            <person name="McGaugh S.E."/>
            <person name="Gross J.B."/>
            <person name="Aken B."/>
            <person name="Blin M."/>
            <person name="Borowsky R."/>
            <person name="Chalopin D."/>
            <person name="Hinaux H."/>
            <person name="Jeffery W.R."/>
            <person name="Keene A."/>
            <person name="Ma L."/>
            <person name="Minx P."/>
            <person name="Murphy D."/>
            <person name="O'Quin K.E."/>
            <person name="Retaux S."/>
            <person name="Rohner N."/>
            <person name="Searle S.M."/>
            <person name="Stahl B.A."/>
            <person name="Tabin C."/>
            <person name="Volff J.N."/>
            <person name="Yoshizawa M."/>
            <person name="Warren W.C."/>
        </authorList>
    </citation>
    <scope>NUCLEOTIDE SEQUENCE [LARGE SCALE GENOMIC DNA]</scope>
    <source>
        <strain evidence="20">female</strain>
    </source>
</reference>
<dbReference type="GO" id="GO:0006893">
    <property type="term" value="P:Golgi to plasma membrane transport"/>
    <property type="evidence" value="ECO:0007669"/>
    <property type="project" value="TreeGrafter"/>
</dbReference>
<dbReference type="PANTHER" id="PTHR10241">
    <property type="entry name" value="LETHAL 2 GIANT LARVAE PROTEIN"/>
    <property type="match status" value="1"/>
</dbReference>
<dbReference type="AlphaFoldDB" id="A0A3B1JJT9"/>
<reference evidence="20" key="1">
    <citation type="submission" date="2013-03" db="EMBL/GenBank/DDBJ databases">
        <authorList>
            <person name="Jeffery W."/>
            <person name="Warren W."/>
            <person name="Wilson R.K."/>
        </authorList>
    </citation>
    <scope>NUCLEOTIDE SEQUENCE</scope>
    <source>
        <strain evidence="20">female</strain>
    </source>
</reference>
<feature type="compositionally biased region" description="Basic residues" evidence="17">
    <location>
        <begin position="681"/>
        <end position="690"/>
    </location>
</feature>
<dbReference type="Pfam" id="PF08366">
    <property type="entry name" value="LLGL"/>
    <property type="match status" value="1"/>
</dbReference>
<evidence type="ECO:0000256" key="5">
    <source>
        <dbReference type="ARBA" id="ARBA00022475"/>
    </source>
</evidence>
<dbReference type="PROSITE" id="PS50892">
    <property type="entry name" value="V_SNARE"/>
    <property type="match status" value="1"/>
</dbReference>
<dbReference type="FunFam" id="2.130.10.10:FF:000521">
    <property type="entry name" value="syntaxin-binding protein 5-like isoform X1"/>
    <property type="match status" value="1"/>
</dbReference>
<sequence length="1122" mass="123443">MKKFNIRKVLDGLTAVSSSSSSASPQTGNKENDIIQETLQSEHFQLCKTVRHGFPYQPSAMAFDPVQKILAIGTQSGALRLFGRAGVECYCQHESGSAVIQLQFLINEGALVSVLADDSVHLWNLRQKIPAVLHSLKFSRERITFCHLPFQSKWLYIGTERGNIHIVNVESFTLSGYVIMWNKAIELSSKTHPGPVVHISDNPMDEGKLLIGFECGFVVLWDLKSKKADYRYTYDEAIHSVAWHHEGKQFVCSHSDGTLTTWNVRSPAKPAQIITPHGKQPKDGKKPEPCKPILKVEYKTARAGEAFMILSGGLSYDTVGRRACLTVMHGKSTAVLEMDYPIVDFLALCETPYPNDFQEPYAVVVLLEKDLVVIDLAQPGYPSFESPYPLSIHESPVTCCEYFADCPTELIPALYSVGSRQKRQGYSKKEWPISGGNWGQGAQSYPEIIITGHADGSVKFWDASALMLQVLYKLKTVKVFEKARNKEEKPSTDIVEEDPFAIQSLSWCPESRVLCVAGVSAHVLVYWFSKQEITTEEVQLLEVRMQPELNEVDSPDAGGEQASAVSTPGASSSPQTSDPQKHPSTSSNNSSDGLRDNVPCLRVRNTPLKQSPGYQVELVIQLVWVSGEPPQQITSLAVNSAYGLVAFGNSNGLAVVDYLQKTLLINVGTAELYGSSDPHQRQPRSPRKARQPSGDNLQSKSCMSGLSNFYSESVKKLRSSYLSLCDVNDGSLGSEDRCKSPTSDARDNSFSRSRSSSVTSIDKESREVISSLHFCDCLSRKSEVAAVTSLWVGTSLGTMLAISLNVPSTPEQRMQQTVGISFCGSVVRLKGGIQRMALLDSTGSLQPPAYEGWYDPNAPEEEKEKTRKRRPASPPSTQENQDSHYAVICSEKQAKVVALPSQNCVFEHNITENSFVLRADVVVMPAGICIACFCANGHIMTLSLPSLRPLLDVNYLPLTDMRIARTFCFSNQGQALYLTSPTEIQRLTYSQETCDNLQEMLGELFTPVETPEAPNRGFFKGLFGGGAQSLDREDLFGELAAGKASRSLAQHIPGPGSMEGMKGAASGVVGELARARIALDERGQKLGELEERTAAMMASADSFSKHAHDVMLKYKDKKWYQL</sequence>
<accession>A0A3B1JJT9</accession>
<dbReference type="GO" id="GO:0019905">
    <property type="term" value="F:syntaxin binding"/>
    <property type="evidence" value="ECO:0007669"/>
    <property type="project" value="TreeGrafter"/>
</dbReference>
<evidence type="ECO:0000256" key="3">
    <source>
        <dbReference type="ARBA" id="ARBA00008070"/>
    </source>
</evidence>
<dbReference type="InterPro" id="IPR013577">
    <property type="entry name" value="LLGL2"/>
</dbReference>
<dbReference type="Gene3D" id="1.20.5.110">
    <property type="match status" value="1"/>
</dbReference>
<evidence type="ECO:0000256" key="14">
    <source>
        <dbReference type="ARBA" id="ARBA00067543"/>
    </source>
</evidence>
<evidence type="ECO:0000256" key="2">
    <source>
        <dbReference type="ARBA" id="ARBA00004496"/>
    </source>
</evidence>
<dbReference type="Pfam" id="PF00400">
    <property type="entry name" value="WD40"/>
    <property type="match status" value="1"/>
</dbReference>
<evidence type="ECO:0000256" key="15">
    <source>
        <dbReference type="PROSITE-ProRule" id="PRU00221"/>
    </source>
</evidence>
<evidence type="ECO:0000256" key="12">
    <source>
        <dbReference type="ARBA" id="ARBA00023054"/>
    </source>
</evidence>
<dbReference type="PANTHER" id="PTHR10241:SF37">
    <property type="entry name" value="SYNTAXIN-BINDING PROTEIN 5 ISOFORM X1"/>
    <property type="match status" value="1"/>
</dbReference>
<evidence type="ECO:0000256" key="8">
    <source>
        <dbReference type="ARBA" id="ARBA00022553"/>
    </source>
</evidence>
<keyword evidence="7" id="KW-0963">Cytoplasm</keyword>
<keyword evidence="11" id="KW-0653">Protein transport</keyword>
<keyword evidence="6" id="KW-0268">Exocytosis</keyword>
<evidence type="ECO:0000313" key="20">
    <source>
        <dbReference type="Proteomes" id="UP000018467"/>
    </source>
</evidence>
<dbReference type="GO" id="GO:0005886">
    <property type="term" value="C:plasma membrane"/>
    <property type="evidence" value="ECO:0007669"/>
    <property type="project" value="UniProtKB-SubCell"/>
</dbReference>
<protein>
    <recommendedName>
        <fullName evidence="14">Syntaxin-binding protein 5-like</fullName>
    </recommendedName>
</protein>
<keyword evidence="5" id="KW-1003">Cell membrane</keyword>
<dbReference type="InterPro" id="IPR001680">
    <property type="entry name" value="WD40_rpt"/>
</dbReference>
<dbReference type="FunFam" id="1.20.5.110:FF:000001">
    <property type="entry name" value="syntaxin-binding protein 5 isoform X1"/>
    <property type="match status" value="1"/>
</dbReference>
<keyword evidence="8" id="KW-0597">Phosphoprotein</keyword>
<reference evidence="19" key="4">
    <citation type="submission" date="2025-09" db="UniProtKB">
        <authorList>
            <consortium name="Ensembl"/>
        </authorList>
    </citation>
    <scope>IDENTIFICATION</scope>
</reference>
<dbReference type="GO" id="GO:0006887">
    <property type="term" value="P:exocytosis"/>
    <property type="evidence" value="ECO:0007669"/>
    <property type="project" value="UniProtKB-KW"/>
</dbReference>
<dbReference type="GeneTree" id="ENSGT00950000182906"/>
<feature type="compositionally biased region" description="Polar residues" evidence="17">
    <location>
        <begin position="563"/>
        <end position="592"/>
    </location>
</feature>
<proteinExistence type="inferred from homology"/>
<keyword evidence="20" id="KW-1185">Reference proteome</keyword>
<name>A0A3B1JJT9_ASTMX</name>
<evidence type="ECO:0000313" key="19">
    <source>
        <dbReference type="Ensembl" id="ENSAMXP00000041976.1"/>
    </source>
</evidence>
<evidence type="ECO:0000256" key="9">
    <source>
        <dbReference type="ARBA" id="ARBA00022574"/>
    </source>
</evidence>
<keyword evidence="10" id="KW-0677">Repeat</keyword>
<evidence type="ECO:0000256" key="10">
    <source>
        <dbReference type="ARBA" id="ARBA00022737"/>
    </source>
</evidence>
<feature type="region of interest" description="Disordered" evidence="17">
    <location>
        <begin position="849"/>
        <end position="884"/>
    </location>
</feature>
<evidence type="ECO:0000256" key="13">
    <source>
        <dbReference type="ARBA" id="ARBA00023136"/>
    </source>
</evidence>
<reference evidence="19" key="3">
    <citation type="submission" date="2025-08" db="UniProtKB">
        <authorList>
            <consortium name="Ensembl"/>
        </authorList>
    </citation>
    <scope>IDENTIFICATION</scope>
</reference>
<evidence type="ECO:0000256" key="16">
    <source>
        <dbReference type="PROSITE-ProRule" id="PRU00290"/>
    </source>
</evidence>
<dbReference type="InterPro" id="IPR015943">
    <property type="entry name" value="WD40/YVTN_repeat-like_dom_sf"/>
</dbReference>
<dbReference type="GO" id="GO:0005096">
    <property type="term" value="F:GTPase activator activity"/>
    <property type="evidence" value="ECO:0007669"/>
    <property type="project" value="TreeGrafter"/>
</dbReference>
<evidence type="ECO:0000256" key="7">
    <source>
        <dbReference type="ARBA" id="ARBA00022490"/>
    </source>
</evidence>
<feature type="region of interest" description="Disordered" evidence="17">
    <location>
        <begin position="731"/>
        <end position="762"/>
    </location>
</feature>
<feature type="compositionally biased region" description="Basic and acidic residues" evidence="17">
    <location>
        <begin position="734"/>
        <end position="749"/>
    </location>
</feature>
<keyword evidence="12 16" id="KW-0175">Coiled coil</keyword>
<dbReference type="GO" id="GO:0031201">
    <property type="term" value="C:SNARE complex"/>
    <property type="evidence" value="ECO:0007669"/>
    <property type="project" value="TreeGrafter"/>
</dbReference>
<dbReference type="PRINTS" id="PR00962">
    <property type="entry name" value="LETHAL2GIANT"/>
</dbReference>
<evidence type="ECO:0000256" key="6">
    <source>
        <dbReference type="ARBA" id="ARBA00022483"/>
    </source>
</evidence>
<comment type="similarity">
    <text evidence="3">Belongs to the WD repeat L(2)GL family.</text>
</comment>
<evidence type="ECO:0000256" key="17">
    <source>
        <dbReference type="SAM" id="MobiDB-lite"/>
    </source>
</evidence>
<feature type="region of interest" description="Disordered" evidence="17">
    <location>
        <begin position="673"/>
        <end position="700"/>
    </location>
</feature>
<keyword evidence="4" id="KW-0813">Transport</keyword>
<dbReference type="Pfam" id="PF08596">
    <property type="entry name" value="Lgl_C"/>
    <property type="match status" value="1"/>
</dbReference>
<dbReference type="SUPFAM" id="SSF58038">
    <property type="entry name" value="SNARE fusion complex"/>
    <property type="match status" value="1"/>
</dbReference>
<feature type="region of interest" description="Disordered" evidence="17">
    <location>
        <begin position="551"/>
        <end position="598"/>
    </location>
</feature>
<dbReference type="InterPro" id="IPR036322">
    <property type="entry name" value="WD40_repeat_dom_sf"/>
</dbReference>
<comment type="subcellular location">
    <subcellularLocation>
        <location evidence="1">Cell membrane</location>
        <topology evidence="1">Peripheral membrane protein</topology>
    </subcellularLocation>
    <subcellularLocation>
        <location evidence="2">Cytoplasm</location>
    </subcellularLocation>
</comment>
<dbReference type="Gene3D" id="2.130.10.10">
    <property type="entry name" value="YVTN repeat-like/Quinoprotein amine dehydrogenase"/>
    <property type="match status" value="3"/>
</dbReference>
<keyword evidence="9 15" id="KW-0853">WD repeat</keyword>
<evidence type="ECO:0000256" key="11">
    <source>
        <dbReference type="ARBA" id="ARBA00022927"/>
    </source>
</evidence>